<sequence length="660" mass="68297">MTTTTLAVLVPLLPFLGAVAGLLLGRKAPGFVRPLAVLPTLAATVLAVLVAVRQGGGTPITAATRLTPTGSVPIDLALYLDGFAVLVAVLVGVVASCVQIYSTAYLRDDPRYPSYAALVSLFTSAMLLVVYSGDLMVLLVGWEIMGICSYFLVGHYWETPEARAASLKAFLVTKLGDVPFLFGLFALAVDTGTFRITGILDNVAAIEHPTLVALLLLAGVAGKSAQFPLHTWLPDAMAGPTPVSALIHAATMVAAGIYFIARLLPVFAASAAALIVLAVMAAITMVGSALAALAQDDIKRVLAYSTIGQLGYMSGALAVGDRGAAVFHLLAHGAFKALLFLGAGVIIHAAGTNSLAAMSRMSGLTKRIPDAYWTMTVALLALAAIPPFAGFFSKEAVLVAAEHSALGESEIAPAAAGWAVLLAGLLTALLTAAYATRLWLLAFRGRGAEAPDHGRQPLAMNAVLWVLAVPSLGFGLTAAYLDDWFGGRPLEPTLTTAVLGTGVALVGGLVTYATWRHTTALAARARAGAPAAEPQLLAHPDAEPALVEAEALHMPHPVADPADPGRLLLGPLHRPAAAGFHLDAVYRALFVRPVLAGAELVRFLDREVVDTYVRGAGTGTNWLGWLVRRAQTGNVQTYLSALLAGSVVLAIAAVLVAAGA</sequence>
<reference evidence="1" key="1">
    <citation type="submission" date="2024-03" db="EMBL/GenBank/DDBJ databases">
        <title>Novel Streptomyces species of biotechnological and ecological value are a feature of Machair soil.</title>
        <authorList>
            <person name="Prole J.R."/>
            <person name="Goodfellow M."/>
            <person name="Allenby N."/>
            <person name="Ward A.C."/>
        </authorList>
    </citation>
    <scope>NUCLEOTIDE SEQUENCE</scope>
    <source>
        <strain evidence="1">MS1.AVA.4</strain>
    </source>
</reference>
<organism evidence="1 2">
    <name type="scientific">Streptomyces pratisoli</name>
    <dbReference type="NCBI Taxonomy" id="3139917"/>
    <lineage>
        <taxon>Bacteria</taxon>
        <taxon>Bacillati</taxon>
        <taxon>Actinomycetota</taxon>
        <taxon>Actinomycetes</taxon>
        <taxon>Kitasatosporales</taxon>
        <taxon>Streptomycetaceae</taxon>
        <taxon>Streptomyces</taxon>
    </lineage>
</organism>
<gene>
    <name evidence="1" type="ORF">WKI58_21670</name>
</gene>
<keyword evidence="2" id="KW-1185">Reference proteome</keyword>
<dbReference type="EC" id="1.6.5.-" evidence="1"/>
<accession>A0ACC6QLF3</accession>
<dbReference type="Proteomes" id="UP001375539">
    <property type="component" value="Unassembled WGS sequence"/>
</dbReference>
<protein>
    <submittedName>
        <fullName evidence="1">NADH-quinone oxidoreductase subunit L</fullName>
        <ecNumber evidence="1">1.6.5.-</ecNumber>
    </submittedName>
</protein>
<proteinExistence type="predicted"/>
<name>A0ACC6QLF3_9ACTN</name>
<keyword evidence="1" id="KW-0560">Oxidoreductase</keyword>
<comment type="caution">
    <text evidence="1">The sequence shown here is derived from an EMBL/GenBank/DDBJ whole genome shotgun (WGS) entry which is preliminary data.</text>
</comment>
<evidence type="ECO:0000313" key="2">
    <source>
        <dbReference type="Proteomes" id="UP001375539"/>
    </source>
</evidence>
<dbReference type="EMBL" id="JBBKAI010000002">
    <property type="protein sequence ID" value="MEJ8659091.1"/>
    <property type="molecule type" value="Genomic_DNA"/>
</dbReference>
<evidence type="ECO:0000313" key="1">
    <source>
        <dbReference type="EMBL" id="MEJ8659091.1"/>
    </source>
</evidence>